<evidence type="ECO:0000256" key="6">
    <source>
        <dbReference type="ARBA" id="ARBA00022692"/>
    </source>
</evidence>
<dbReference type="InterPro" id="IPR006260">
    <property type="entry name" value="TonB/TolA_C"/>
</dbReference>
<dbReference type="PRINTS" id="PR01374">
    <property type="entry name" value="TONBPROTEIN"/>
</dbReference>
<proteinExistence type="inferred from homology"/>
<keyword evidence="9" id="KW-0472">Membrane</keyword>
<dbReference type="AlphaFoldDB" id="X1EGA6"/>
<comment type="subcellular location">
    <subcellularLocation>
        <location evidence="1">Cell inner membrane</location>
        <topology evidence="1">Single-pass membrane protein</topology>
        <orientation evidence="1">Periplasmic side</orientation>
    </subcellularLocation>
</comment>
<keyword evidence="5" id="KW-0997">Cell inner membrane</keyword>
<comment type="similarity">
    <text evidence="2">Belongs to the TonB family.</text>
</comment>
<evidence type="ECO:0000256" key="2">
    <source>
        <dbReference type="ARBA" id="ARBA00006555"/>
    </source>
</evidence>
<evidence type="ECO:0000256" key="7">
    <source>
        <dbReference type="ARBA" id="ARBA00022927"/>
    </source>
</evidence>
<evidence type="ECO:0000313" key="11">
    <source>
        <dbReference type="EMBL" id="GAH19375.1"/>
    </source>
</evidence>
<feature type="domain" description="TonB C-terminal" evidence="10">
    <location>
        <begin position="85"/>
        <end position="175"/>
    </location>
</feature>
<sequence length="175" mass="19837">VAFYLVPHYTLHPYVSRVEKATKLELEPEEIEAVEEIPPAPKPQLPVEAESEEEIEQATIEKTADFETFDKLPVQPEAETPEFVAYDTPPRPKRIVKPAYPEIAKKAGIEGTVILQLLVDVNGKVLRVKVLKRLARDLDEAAVKAAYATTFYPAKQRDKPVKVWVSYPIKFILEE</sequence>
<dbReference type="Pfam" id="PF03544">
    <property type="entry name" value="TonB_C"/>
    <property type="match status" value="1"/>
</dbReference>
<dbReference type="InterPro" id="IPR003538">
    <property type="entry name" value="TonB"/>
</dbReference>
<evidence type="ECO:0000256" key="8">
    <source>
        <dbReference type="ARBA" id="ARBA00022989"/>
    </source>
</evidence>
<keyword evidence="7" id="KW-0653">Protein transport</keyword>
<dbReference type="SUPFAM" id="SSF74653">
    <property type="entry name" value="TolA/TonB C-terminal domain"/>
    <property type="match status" value="1"/>
</dbReference>
<protein>
    <recommendedName>
        <fullName evidence="10">TonB C-terminal domain-containing protein</fullName>
    </recommendedName>
</protein>
<dbReference type="NCBIfam" id="TIGR01352">
    <property type="entry name" value="tonB_Cterm"/>
    <property type="match status" value="1"/>
</dbReference>
<accession>X1EGA6</accession>
<evidence type="ECO:0000256" key="5">
    <source>
        <dbReference type="ARBA" id="ARBA00022519"/>
    </source>
</evidence>
<keyword evidence="8" id="KW-1133">Transmembrane helix</keyword>
<evidence type="ECO:0000256" key="1">
    <source>
        <dbReference type="ARBA" id="ARBA00004383"/>
    </source>
</evidence>
<dbReference type="GO" id="GO:0015891">
    <property type="term" value="P:siderophore transport"/>
    <property type="evidence" value="ECO:0007669"/>
    <property type="project" value="InterPro"/>
</dbReference>
<dbReference type="GO" id="GO:0030288">
    <property type="term" value="C:outer membrane-bounded periplasmic space"/>
    <property type="evidence" value="ECO:0007669"/>
    <property type="project" value="InterPro"/>
</dbReference>
<dbReference type="PANTHER" id="PTHR33446:SF2">
    <property type="entry name" value="PROTEIN TONB"/>
    <property type="match status" value="1"/>
</dbReference>
<evidence type="ECO:0000259" key="10">
    <source>
        <dbReference type="PROSITE" id="PS52015"/>
    </source>
</evidence>
<evidence type="ECO:0000256" key="4">
    <source>
        <dbReference type="ARBA" id="ARBA00022475"/>
    </source>
</evidence>
<dbReference type="GO" id="GO:0015031">
    <property type="term" value="P:protein transport"/>
    <property type="evidence" value="ECO:0007669"/>
    <property type="project" value="UniProtKB-KW"/>
</dbReference>
<dbReference type="GO" id="GO:0055085">
    <property type="term" value="P:transmembrane transport"/>
    <property type="evidence" value="ECO:0007669"/>
    <property type="project" value="InterPro"/>
</dbReference>
<dbReference type="EMBL" id="BARU01001623">
    <property type="protein sequence ID" value="GAH19375.1"/>
    <property type="molecule type" value="Genomic_DNA"/>
</dbReference>
<name>X1EGA6_9ZZZZ</name>
<comment type="caution">
    <text evidence="11">The sequence shown here is derived from an EMBL/GenBank/DDBJ whole genome shotgun (WGS) entry which is preliminary data.</text>
</comment>
<dbReference type="GO" id="GO:0031992">
    <property type="term" value="F:energy transducer activity"/>
    <property type="evidence" value="ECO:0007669"/>
    <property type="project" value="InterPro"/>
</dbReference>
<dbReference type="InterPro" id="IPR051045">
    <property type="entry name" value="TonB-dependent_transducer"/>
</dbReference>
<gene>
    <name evidence="11" type="ORF">S03H2_04162</name>
</gene>
<dbReference type="PROSITE" id="PS52015">
    <property type="entry name" value="TONB_CTD"/>
    <property type="match status" value="1"/>
</dbReference>
<dbReference type="PANTHER" id="PTHR33446">
    <property type="entry name" value="PROTEIN TONB-RELATED"/>
    <property type="match status" value="1"/>
</dbReference>
<feature type="non-terminal residue" evidence="11">
    <location>
        <position position="1"/>
    </location>
</feature>
<dbReference type="GO" id="GO:0098797">
    <property type="term" value="C:plasma membrane protein complex"/>
    <property type="evidence" value="ECO:0007669"/>
    <property type="project" value="TreeGrafter"/>
</dbReference>
<keyword evidence="6" id="KW-0812">Transmembrane</keyword>
<dbReference type="Gene3D" id="3.30.1150.10">
    <property type="match status" value="1"/>
</dbReference>
<organism evidence="11">
    <name type="scientific">marine sediment metagenome</name>
    <dbReference type="NCBI Taxonomy" id="412755"/>
    <lineage>
        <taxon>unclassified sequences</taxon>
        <taxon>metagenomes</taxon>
        <taxon>ecological metagenomes</taxon>
    </lineage>
</organism>
<reference evidence="11" key="1">
    <citation type="journal article" date="2014" name="Front. Microbiol.">
        <title>High frequency of phylogenetically diverse reductive dehalogenase-homologous genes in deep subseafloor sedimentary metagenomes.</title>
        <authorList>
            <person name="Kawai M."/>
            <person name="Futagami T."/>
            <person name="Toyoda A."/>
            <person name="Takaki Y."/>
            <person name="Nishi S."/>
            <person name="Hori S."/>
            <person name="Arai W."/>
            <person name="Tsubouchi T."/>
            <person name="Morono Y."/>
            <person name="Uchiyama I."/>
            <person name="Ito T."/>
            <person name="Fujiyama A."/>
            <person name="Inagaki F."/>
            <person name="Takami H."/>
        </authorList>
    </citation>
    <scope>NUCLEOTIDE SEQUENCE</scope>
    <source>
        <strain evidence="11">Expedition CK06-06</strain>
    </source>
</reference>
<keyword evidence="3" id="KW-0813">Transport</keyword>
<evidence type="ECO:0000256" key="9">
    <source>
        <dbReference type="ARBA" id="ARBA00023136"/>
    </source>
</evidence>
<keyword evidence="4" id="KW-1003">Cell membrane</keyword>
<evidence type="ECO:0000256" key="3">
    <source>
        <dbReference type="ARBA" id="ARBA00022448"/>
    </source>
</evidence>
<dbReference type="InterPro" id="IPR037682">
    <property type="entry name" value="TonB_C"/>
</dbReference>